<evidence type="ECO:0000256" key="5">
    <source>
        <dbReference type="SAM" id="Phobius"/>
    </source>
</evidence>
<evidence type="ECO:0000259" key="6">
    <source>
        <dbReference type="Pfam" id="PF01694"/>
    </source>
</evidence>
<dbReference type="AlphaFoldDB" id="A0A2Z3YMQ7"/>
<dbReference type="PROSITE" id="PS51257">
    <property type="entry name" value="PROKAR_LIPOPROTEIN"/>
    <property type="match status" value="1"/>
</dbReference>
<dbReference type="KEGG" id="cpre:Csp1_00720"/>
<keyword evidence="4 5" id="KW-0472">Membrane</keyword>
<comment type="subcellular location">
    <subcellularLocation>
        <location evidence="1">Membrane</location>
        <topology evidence="1">Multi-pass membrane protein</topology>
    </subcellularLocation>
</comment>
<evidence type="ECO:0000256" key="3">
    <source>
        <dbReference type="ARBA" id="ARBA00022989"/>
    </source>
</evidence>
<dbReference type="GO" id="GO:0016020">
    <property type="term" value="C:membrane"/>
    <property type="evidence" value="ECO:0007669"/>
    <property type="project" value="UniProtKB-SubCell"/>
</dbReference>
<gene>
    <name evidence="7" type="primary">gluP</name>
    <name evidence="7" type="ORF">Csp1_00720</name>
</gene>
<protein>
    <submittedName>
        <fullName evidence="7">Rhomboid protease GluP</fullName>
        <ecNumber evidence="7">3.4.21.105</ecNumber>
    </submittedName>
</protein>
<dbReference type="EMBL" id="CP024988">
    <property type="protein sequence ID" value="AWT24909.1"/>
    <property type="molecule type" value="Genomic_DNA"/>
</dbReference>
<dbReference type="EC" id="3.4.21.105" evidence="7"/>
<dbReference type="InterPro" id="IPR035952">
    <property type="entry name" value="Rhomboid-like_sf"/>
</dbReference>
<keyword evidence="2 5" id="KW-0812">Transmembrane</keyword>
<dbReference type="InterPro" id="IPR022764">
    <property type="entry name" value="Peptidase_S54_rhomboid_dom"/>
</dbReference>
<name>A0A2Z3YMQ7_9CORY</name>
<accession>A0A2Z3YMQ7</accession>
<evidence type="ECO:0000256" key="1">
    <source>
        <dbReference type="ARBA" id="ARBA00004141"/>
    </source>
</evidence>
<organism evidence="7 8">
    <name type="scientific">Corynebacterium provencense</name>
    <dbReference type="NCBI Taxonomy" id="1737425"/>
    <lineage>
        <taxon>Bacteria</taxon>
        <taxon>Bacillati</taxon>
        <taxon>Actinomycetota</taxon>
        <taxon>Actinomycetes</taxon>
        <taxon>Mycobacteriales</taxon>
        <taxon>Corynebacteriaceae</taxon>
        <taxon>Corynebacterium</taxon>
    </lineage>
</organism>
<dbReference type="SUPFAM" id="SSF144091">
    <property type="entry name" value="Rhomboid-like"/>
    <property type="match status" value="1"/>
</dbReference>
<feature type="transmembrane region" description="Helical" evidence="5">
    <location>
        <begin position="153"/>
        <end position="169"/>
    </location>
</feature>
<dbReference type="Pfam" id="PF01694">
    <property type="entry name" value="Rhomboid"/>
    <property type="match status" value="1"/>
</dbReference>
<dbReference type="PANTHER" id="PTHR43066:SF11">
    <property type="entry name" value="PEPTIDASE S54 RHOMBOID DOMAIN-CONTAINING PROTEIN"/>
    <property type="match status" value="1"/>
</dbReference>
<feature type="domain" description="Peptidase S54 rhomboid" evidence="6">
    <location>
        <begin position="63"/>
        <end position="194"/>
    </location>
</feature>
<sequence length="219" mass="22801">MDHLRRYLRDAPVCATFVLACAAVFCVEVLQSRSLGDPVGVPGAGSGAAWALMVVAPEITGEHQWWRLATSALVHMSITHLLLNMLLVALVGRELEKAYGAAVTAVSVLLCAVGGSLAALWFSPDQAVGGASTVGYGMFAMLVGLAVSRGQDVRAPLVLIAVNLAYTVTSPGVSLAGHLGGLAAGGVIALVLLARKKARNTARRKRGTTSTPWSSEDRR</sequence>
<evidence type="ECO:0000313" key="8">
    <source>
        <dbReference type="Proteomes" id="UP000247696"/>
    </source>
</evidence>
<feature type="transmembrane region" description="Helical" evidence="5">
    <location>
        <begin position="127"/>
        <end position="146"/>
    </location>
</feature>
<dbReference type="RefSeq" id="WP_066587426.1">
    <property type="nucleotide sequence ID" value="NZ_CABKVS010000002.1"/>
</dbReference>
<dbReference type="OrthoDB" id="9807874at2"/>
<keyword evidence="7" id="KW-0378">Hydrolase</keyword>
<keyword evidence="7" id="KW-0645">Protease</keyword>
<evidence type="ECO:0000256" key="2">
    <source>
        <dbReference type="ARBA" id="ARBA00022692"/>
    </source>
</evidence>
<evidence type="ECO:0000256" key="4">
    <source>
        <dbReference type="ARBA" id="ARBA00023136"/>
    </source>
</evidence>
<dbReference type="GO" id="GO:0004252">
    <property type="term" value="F:serine-type endopeptidase activity"/>
    <property type="evidence" value="ECO:0007669"/>
    <property type="project" value="InterPro"/>
</dbReference>
<proteinExistence type="predicted"/>
<feature type="transmembrane region" description="Helical" evidence="5">
    <location>
        <begin position="72"/>
        <end position="91"/>
    </location>
</feature>
<evidence type="ECO:0000313" key="7">
    <source>
        <dbReference type="EMBL" id="AWT24909.1"/>
    </source>
</evidence>
<dbReference type="PANTHER" id="PTHR43066">
    <property type="entry name" value="RHOMBOID-RELATED PROTEIN"/>
    <property type="match status" value="1"/>
</dbReference>
<dbReference type="STRING" id="1737425.GCA_900049755_01867"/>
<dbReference type="GO" id="GO:0006508">
    <property type="term" value="P:proteolysis"/>
    <property type="evidence" value="ECO:0007669"/>
    <property type="project" value="UniProtKB-KW"/>
</dbReference>
<feature type="transmembrane region" description="Helical" evidence="5">
    <location>
        <begin position="175"/>
        <end position="194"/>
    </location>
</feature>
<keyword evidence="3 5" id="KW-1133">Transmembrane helix</keyword>
<reference evidence="8" key="1">
    <citation type="submission" date="2017-11" db="EMBL/GenBank/DDBJ databases">
        <title>Otitis media/interna in a cat caused by the recently described species Corynebacterium provencense.</title>
        <authorList>
            <person name="Kittl S."/>
            <person name="Brodard I."/>
            <person name="Rychener L."/>
            <person name="Jores J."/>
            <person name="Roosje P."/>
            <person name="Gobeli Brawand S."/>
        </authorList>
    </citation>
    <scope>NUCLEOTIDE SEQUENCE [LARGE SCALE GENOMIC DNA]</scope>
    <source>
        <strain evidence="8">17KM38</strain>
    </source>
</reference>
<dbReference type="Gene3D" id="1.20.1540.10">
    <property type="entry name" value="Rhomboid-like"/>
    <property type="match status" value="1"/>
</dbReference>
<dbReference type="Proteomes" id="UP000247696">
    <property type="component" value="Chromosome"/>
</dbReference>
<feature type="transmembrane region" description="Helical" evidence="5">
    <location>
        <begin position="98"/>
        <end position="121"/>
    </location>
</feature>
<keyword evidence="8" id="KW-1185">Reference proteome</keyword>